<dbReference type="SUPFAM" id="SSF54060">
    <property type="entry name" value="His-Me finger endonucleases"/>
    <property type="match status" value="1"/>
</dbReference>
<dbReference type="Proteomes" id="UP000238493">
    <property type="component" value="Unassembled WGS sequence"/>
</dbReference>
<dbReference type="OrthoDB" id="6631788at2"/>
<dbReference type="InterPro" id="IPR003615">
    <property type="entry name" value="HNH_nuc"/>
</dbReference>
<dbReference type="RefSeq" id="WP_104757440.1">
    <property type="nucleotide sequence ID" value="NZ_PTRC01000051.1"/>
</dbReference>
<evidence type="ECO:0000313" key="3">
    <source>
        <dbReference type="Proteomes" id="UP000238493"/>
    </source>
</evidence>
<dbReference type="Gene3D" id="3.90.75.20">
    <property type="match status" value="1"/>
</dbReference>
<dbReference type="InterPro" id="IPR044925">
    <property type="entry name" value="His-Me_finger_sf"/>
</dbReference>
<evidence type="ECO:0000259" key="1">
    <source>
        <dbReference type="Pfam" id="PF13392"/>
    </source>
</evidence>
<sequence length="201" mass="22577">MNNALQMKVCSKCNISKPLDRFGAHKRTQDRLNYHCKDCINAQSKIYKSRASKPCRIEGCTKFATGHGYCSKHYSRLLRNGSPVGGGTMIGAPMEFIKTVALPYTGDDCLEWPFARLKNGYTSFKYNGEVMAHRVVCKMAHGYPKVGMNVVAHSCGNGHLGCVNPRHLRWATQKENMQEMVMHGRARNQFTSVFKATEVKP</sequence>
<dbReference type="AlphaFoldDB" id="A0A2S7IUI6"/>
<reference evidence="2 3" key="1">
    <citation type="submission" date="2018-02" db="EMBL/GenBank/DDBJ databases">
        <title>Draft genome sequence of Ochrobactrum oryzae found in Brazil.</title>
        <authorList>
            <person name="Cerdeira L."/>
            <person name="Andrade F."/>
            <person name="Zacariotto T."/>
            <person name="Barbosa B."/>
            <person name="Santos S."/>
            <person name="Cassetari V."/>
            <person name="Lincopan N."/>
        </authorList>
    </citation>
    <scope>NUCLEOTIDE SEQUENCE [LARGE SCALE GENOMIC DNA]</scope>
    <source>
        <strain evidence="2 3">OA447</strain>
    </source>
</reference>
<dbReference type="EMBL" id="PTRC01000051">
    <property type="protein sequence ID" value="PQA71662.1"/>
    <property type="molecule type" value="Genomic_DNA"/>
</dbReference>
<dbReference type="Pfam" id="PF13392">
    <property type="entry name" value="HNH_3"/>
    <property type="match status" value="1"/>
</dbReference>
<accession>A0A2S7IUI6</accession>
<feature type="domain" description="HNH nuclease" evidence="1">
    <location>
        <begin position="131"/>
        <end position="178"/>
    </location>
</feature>
<gene>
    <name evidence="2" type="ORF">C3731_20445</name>
</gene>
<name>A0A2S7IUI6_9HYPH</name>
<proteinExistence type="predicted"/>
<keyword evidence="3" id="KW-1185">Reference proteome</keyword>
<evidence type="ECO:0000313" key="2">
    <source>
        <dbReference type="EMBL" id="PQA71662.1"/>
    </source>
</evidence>
<comment type="caution">
    <text evidence="2">The sequence shown here is derived from an EMBL/GenBank/DDBJ whole genome shotgun (WGS) entry which is preliminary data.</text>
</comment>
<organism evidence="2 3">
    <name type="scientific">Brucella oryzae</name>
    <dbReference type="NCBI Taxonomy" id="335286"/>
    <lineage>
        <taxon>Bacteria</taxon>
        <taxon>Pseudomonadati</taxon>
        <taxon>Pseudomonadota</taxon>
        <taxon>Alphaproteobacteria</taxon>
        <taxon>Hyphomicrobiales</taxon>
        <taxon>Brucellaceae</taxon>
        <taxon>Brucella/Ochrobactrum group</taxon>
        <taxon>Brucella</taxon>
    </lineage>
</organism>
<protein>
    <recommendedName>
        <fullName evidence="1">HNH nuclease domain-containing protein</fullName>
    </recommendedName>
</protein>